<accession>A0ABT3HZ45</accession>
<evidence type="ECO:0000313" key="1">
    <source>
        <dbReference type="EMBL" id="MCW3169056.1"/>
    </source>
</evidence>
<dbReference type="EMBL" id="JAPDHW010000007">
    <property type="protein sequence ID" value="MCW3169056.1"/>
    <property type="molecule type" value="Genomic_DNA"/>
</dbReference>
<gene>
    <name evidence="1" type="ORF">OMO38_11025</name>
</gene>
<dbReference type="RefSeq" id="WP_264750237.1">
    <property type="nucleotide sequence ID" value="NZ_JAPDHW010000007.1"/>
</dbReference>
<reference evidence="1" key="1">
    <citation type="submission" date="2022-10" db="EMBL/GenBank/DDBJ databases">
        <title>Chryseobacterium babae sp. nov. isolated from the gut of the beetle Oryctes rhinoceros, and Chryseobacterium kimseyorum sp. nov., isolated from a stick insect rearing cage.</title>
        <authorList>
            <person name="Shelomi M."/>
            <person name="Han C.-J."/>
            <person name="Chen W.-M."/>
            <person name="Chen H.-K."/>
            <person name="Liaw S.-J."/>
            <person name="Muhle E."/>
            <person name="Clermont D."/>
        </authorList>
    </citation>
    <scope>NUCLEOTIDE SEQUENCE</scope>
    <source>
        <strain evidence="1">09-1422</strain>
    </source>
</reference>
<proteinExistence type="predicted"/>
<sequence>MKKIFYIATTIILLLVSCQSEEKFEWLPTESAPLLYPMNIYKGYLYFEDGGSVYIPCSGSARNGWG</sequence>
<dbReference type="PROSITE" id="PS51257">
    <property type="entry name" value="PROKAR_LIPOPROTEIN"/>
    <property type="match status" value="1"/>
</dbReference>
<comment type="caution">
    <text evidence="1">The sequence shown here is derived from an EMBL/GenBank/DDBJ whole genome shotgun (WGS) entry which is preliminary data.</text>
</comment>
<organism evidence="1 2">
    <name type="scientific">Chryseobacterium kimseyorum</name>
    <dbReference type="NCBI Taxonomy" id="2984028"/>
    <lineage>
        <taxon>Bacteria</taxon>
        <taxon>Pseudomonadati</taxon>
        <taxon>Bacteroidota</taxon>
        <taxon>Flavobacteriia</taxon>
        <taxon>Flavobacteriales</taxon>
        <taxon>Weeksellaceae</taxon>
        <taxon>Chryseobacterium group</taxon>
        <taxon>Chryseobacterium</taxon>
    </lineage>
</organism>
<protein>
    <submittedName>
        <fullName evidence="1">DUF2931 family protein</fullName>
    </submittedName>
</protein>
<evidence type="ECO:0000313" key="2">
    <source>
        <dbReference type="Proteomes" id="UP001163731"/>
    </source>
</evidence>
<name>A0ABT3HZ45_9FLAO</name>
<dbReference type="Proteomes" id="UP001163731">
    <property type="component" value="Unassembled WGS sequence"/>
</dbReference>
<keyword evidence="2" id="KW-1185">Reference proteome</keyword>